<dbReference type="InterPro" id="IPR009027">
    <property type="entry name" value="Ribosomal_bL9/RNase_H1_N"/>
</dbReference>
<reference evidence="3" key="1">
    <citation type="journal article" date="2020" name="BMC Genomics">
        <title>Correction to: Identification and distribution of gene clusters required for synthesis of sphingolipid metabolism inhibitors in diverse species of the filamentous fungus Fusarium.</title>
        <authorList>
            <person name="Kim H.S."/>
            <person name="Lohmar J.M."/>
            <person name="Busman M."/>
            <person name="Brown D.W."/>
            <person name="Naumann T.A."/>
            <person name="Divon H.H."/>
            <person name="Lysoe E."/>
            <person name="Uhlig S."/>
            <person name="Proctor R.H."/>
        </authorList>
    </citation>
    <scope>NUCLEOTIDE SEQUENCE</scope>
    <source>
        <strain evidence="3">NRRL 22465</strain>
    </source>
</reference>
<feature type="compositionally biased region" description="Low complexity" evidence="1">
    <location>
        <begin position="65"/>
        <end position="89"/>
    </location>
</feature>
<dbReference type="Pfam" id="PF01693">
    <property type="entry name" value="Cauli_VI"/>
    <property type="match status" value="1"/>
</dbReference>
<gene>
    <name evidence="3" type="ORF">FZEAL_3719</name>
</gene>
<comment type="caution">
    <text evidence="3">The sequence shown here is derived from an EMBL/GenBank/DDBJ whole genome shotgun (WGS) entry which is preliminary data.</text>
</comment>
<dbReference type="SUPFAM" id="SSF55658">
    <property type="entry name" value="L9 N-domain-like"/>
    <property type="match status" value="1"/>
</dbReference>
<feature type="region of interest" description="Disordered" evidence="1">
    <location>
        <begin position="52"/>
        <end position="133"/>
    </location>
</feature>
<reference evidence="3" key="2">
    <citation type="submission" date="2020-05" db="EMBL/GenBank/DDBJ databases">
        <authorList>
            <person name="Kim H.-S."/>
            <person name="Proctor R.H."/>
            <person name="Brown D.W."/>
        </authorList>
    </citation>
    <scope>NUCLEOTIDE SEQUENCE</scope>
    <source>
        <strain evidence="3">NRRL 22465</strain>
    </source>
</reference>
<name>A0A8H4XMA1_9HYPO</name>
<evidence type="ECO:0000259" key="2">
    <source>
        <dbReference type="Pfam" id="PF01693"/>
    </source>
</evidence>
<dbReference type="AlphaFoldDB" id="A0A8H4XMA1"/>
<organism evidence="3 4">
    <name type="scientific">Fusarium zealandicum</name>
    <dbReference type="NCBI Taxonomy" id="1053134"/>
    <lineage>
        <taxon>Eukaryota</taxon>
        <taxon>Fungi</taxon>
        <taxon>Dikarya</taxon>
        <taxon>Ascomycota</taxon>
        <taxon>Pezizomycotina</taxon>
        <taxon>Sordariomycetes</taxon>
        <taxon>Hypocreomycetidae</taxon>
        <taxon>Hypocreales</taxon>
        <taxon>Nectriaceae</taxon>
        <taxon>Fusarium</taxon>
        <taxon>Fusarium staphyleae species complex</taxon>
    </lineage>
</organism>
<dbReference type="EMBL" id="JABEYC010000248">
    <property type="protein sequence ID" value="KAF4980208.1"/>
    <property type="molecule type" value="Genomic_DNA"/>
</dbReference>
<evidence type="ECO:0000256" key="1">
    <source>
        <dbReference type="SAM" id="MobiDB-lite"/>
    </source>
</evidence>
<accession>A0A8H4XMA1</accession>
<dbReference type="InterPro" id="IPR011320">
    <property type="entry name" value="RNase_H1_N"/>
</dbReference>
<feature type="compositionally biased region" description="Low complexity" evidence="1">
    <location>
        <begin position="121"/>
        <end position="133"/>
    </location>
</feature>
<proteinExistence type="predicted"/>
<dbReference type="OrthoDB" id="6105938at2759"/>
<feature type="domain" description="Ribonuclease H1 N-terminal" evidence="2">
    <location>
        <begin position="4"/>
        <end position="23"/>
    </location>
</feature>
<keyword evidence="4" id="KW-1185">Reference proteome</keyword>
<evidence type="ECO:0000313" key="4">
    <source>
        <dbReference type="Proteomes" id="UP000635477"/>
    </source>
</evidence>
<protein>
    <recommendedName>
        <fullName evidence="2">Ribonuclease H1 N-terminal domain-containing protein</fullName>
    </recommendedName>
</protein>
<dbReference type="Proteomes" id="UP000635477">
    <property type="component" value="Unassembled WGS sequence"/>
</dbReference>
<sequence>MPAKFYGVQIGRTPGVYTEWNRAFNTYEEARRFVNAGLPWGRLPVRFDSAQEAGAEGTVEHEGEATAGPSSETTTGPSSETTAGPSSEAVSEHEHLPPPPKRARQGLKRPADAFSSDDKIPSTPSSSSAAEASGFIYRDLNKAIEDMVLMFSEHKAIRIIPVD</sequence>
<evidence type="ECO:0000313" key="3">
    <source>
        <dbReference type="EMBL" id="KAF4980208.1"/>
    </source>
</evidence>